<reference evidence="4" key="1">
    <citation type="submission" date="2017-04" db="EMBL/GenBank/DDBJ databases">
        <authorList>
            <person name="Varghese N."/>
            <person name="Submissions S."/>
        </authorList>
    </citation>
    <scope>NUCLEOTIDE SEQUENCE [LARGE SCALE GENOMIC DNA]</scope>
    <source>
        <strain evidence="4">B4P</strain>
    </source>
</reference>
<feature type="domain" description="GXWXG" evidence="1">
    <location>
        <begin position="24"/>
        <end position="77"/>
    </location>
</feature>
<dbReference type="Pfam" id="PF14232">
    <property type="entry name" value="DUF4334"/>
    <property type="match status" value="1"/>
</dbReference>
<dbReference type="InterPro" id="IPR025951">
    <property type="entry name" value="GXWXG_dom"/>
</dbReference>
<keyword evidence="4" id="KW-1185">Reference proteome</keyword>
<sequence>MNEVGDLSSQPPVVFPSQNEALRFFDELQPAMPDEMIGLWQGHGIATGHPLDGVLENLGWYGKRVHPGLRADALLFRAGPRRLAAIDPARIPLRLALRLSRFGRTRIARNWFTYLQRVLRASAPVAKLKPLSFRGETSTAMIYDRKPIIDHFRRIDDGTVIGAMVVEGDERVFFFLLRQTSPGRRGHDRGQTPLEASACSYNIMPRRRPVALEGGRKCRSTMFYGRVR</sequence>
<evidence type="ECO:0000259" key="2">
    <source>
        <dbReference type="Pfam" id="PF14232"/>
    </source>
</evidence>
<evidence type="ECO:0000313" key="3">
    <source>
        <dbReference type="EMBL" id="SMF59739.1"/>
    </source>
</evidence>
<dbReference type="STRING" id="464029.SAMN02982989_0973"/>
<proteinExistence type="predicted"/>
<dbReference type="Pfam" id="PF14231">
    <property type="entry name" value="GXWXG"/>
    <property type="match status" value="1"/>
</dbReference>
<evidence type="ECO:0000259" key="1">
    <source>
        <dbReference type="Pfam" id="PF14231"/>
    </source>
</evidence>
<protein>
    <submittedName>
        <fullName evidence="3">GXWXG protein</fullName>
    </submittedName>
</protein>
<feature type="domain" description="DUF4334" evidence="2">
    <location>
        <begin position="125"/>
        <end position="178"/>
    </location>
</feature>
<evidence type="ECO:0000313" key="4">
    <source>
        <dbReference type="Proteomes" id="UP000192903"/>
    </source>
</evidence>
<dbReference type="Gene3D" id="2.40.128.580">
    <property type="entry name" value="GXWXG domain"/>
    <property type="match status" value="1"/>
</dbReference>
<dbReference type="InterPro" id="IPR025568">
    <property type="entry name" value="DUF4334"/>
</dbReference>
<organism evidence="3 4">
    <name type="scientific">Xaviernesmea oryzae</name>
    <dbReference type="NCBI Taxonomy" id="464029"/>
    <lineage>
        <taxon>Bacteria</taxon>
        <taxon>Pseudomonadati</taxon>
        <taxon>Pseudomonadota</taxon>
        <taxon>Alphaproteobacteria</taxon>
        <taxon>Hyphomicrobiales</taxon>
        <taxon>Rhizobiaceae</taxon>
        <taxon>Rhizobium/Agrobacterium group</taxon>
        <taxon>Xaviernesmea</taxon>
    </lineage>
</organism>
<accession>A0A1X7FX88</accession>
<dbReference type="EMBL" id="FXAF01000008">
    <property type="protein sequence ID" value="SMF59739.1"/>
    <property type="molecule type" value="Genomic_DNA"/>
</dbReference>
<dbReference type="AlphaFoldDB" id="A0A1X7FX88"/>
<gene>
    <name evidence="3" type="ORF">SAMN02982989_0973</name>
</gene>
<name>A0A1X7FX88_9HYPH</name>
<dbReference type="Proteomes" id="UP000192903">
    <property type="component" value="Unassembled WGS sequence"/>
</dbReference>